<proteinExistence type="predicted"/>
<dbReference type="AlphaFoldDB" id="A0A9D4KWF6"/>
<evidence type="ECO:0000313" key="2">
    <source>
        <dbReference type="Proteomes" id="UP000828390"/>
    </source>
</evidence>
<name>A0A9D4KWF6_DREPO</name>
<organism evidence="1 2">
    <name type="scientific">Dreissena polymorpha</name>
    <name type="common">Zebra mussel</name>
    <name type="synonym">Mytilus polymorpha</name>
    <dbReference type="NCBI Taxonomy" id="45954"/>
    <lineage>
        <taxon>Eukaryota</taxon>
        <taxon>Metazoa</taxon>
        <taxon>Spiralia</taxon>
        <taxon>Lophotrochozoa</taxon>
        <taxon>Mollusca</taxon>
        <taxon>Bivalvia</taxon>
        <taxon>Autobranchia</taxon>
        <taxon>Heteroconchia</taxon>
        <taxon>Euheterodonta</taxon>
        <taxon>Imparidentia</taxon>
        <taxon>Neoheterodontei</taxon>
        <taxon>Myida</taxon>
        <taxon>Dreissenoidea</taxon>
        <taxon>Dreissenidae</taxon>
        <taxon>Dreissena</taxon>
    </lineage>
</organism>
<keyword evidence="2" id="KW-1185">Reference proteome</keyword>
<reference evidence="1" key="1">
    <citation type="journal article" date="2019" name="bioRxiv">
        <title>The Genome of the Zebra Mussel, Dreissena polymorpha: A Resource for Invasive Species Research.</title>
        <authorList>
            <person name="McCartney M.A."/>
            <person name="Auch B."/>
            <person name="Kono T."/>
            <person name="Mallez S."/>
            <person name="Zhang Y."/>
            <person name="Obille A."/>
            <person name="Becker A."/>
            <person name="Abrahante J.E."/>
            <person name="Garbe J."/>
            <person name="Badalamenti J.P."/>
            <person name="Herman A."/>
            <person name="Mangelson H."/>
            <person name="Liachko I."/>
            <person name="Sullivan S."/>
            <person name="Sone E.D."/>
            <person name="Koren S."/>
            <person name="Silverstein K.A.T."/>
            <person name="Beckman K.B."/>
            <person name="Gohl D.M."/>
        </authorList>
    </citation>
    <scope>NUCLEOTIDE SEQUENCE</scope>
    <source>
        <strain evidence="1">Duluth1</strain>
        <tissue evidence="1">Whole animal</tissue>
    </source>
</reference>
<dbReference type="EMBL" id="JAIWYP010000003">
    <property type="protein sequence ID" value="KAH3846266.1"/>
    <property type="molecule type" value="Genomic_DNA"/>
</dbReference>
<protein>
    <submittedName>
        <fullName evidence="1">Uncharacterized protein</fullName>
    </submittedName>
</protein>
<sequence>MSTSEPFHIKHLSSGRYVHPHGGGDNPINNAIVNLHSDIHPNMIWRFLPVKDERGKDEWGYIEHLSSGKILHPFGGGHDPWDETHLVLHRDRHRGALFKIDQVNNHIIHMSGKYVHPRFGRSDAGNYTQVTLHSNLHKHMEFRCFSIDNPNKTFLVYGAPIVGGEWKIIHKAINPTVDCTLAIDVKLGCASAEKVRETERFKYRWEASFGVENVEYFSQSASQLLKHYIGVSSPQTWEDETTTKIEVKYIRGEKNITWQYVFTVRQNDSELVFHSDLFADTDGEGNPPRS</sequence>
<dbReference type="Gene3D" id="2.80.10.50">
    <property type="match status" value="1"/>
</dbReference>
<accession>A0A9D4KWF6</accession>
<reference evidence="1" key="2">
    <citation type="submission" date="2020-11" db="EMBL/GenBank/DDBJ databases">
        <authorList>
            <person name="McCartney M.A."/>
            <person name="Auch B."/>
            <person name="Kono T."/>
            <person name="Mallez S."/>
            <person name="Becker A."/>
            <person name="Gohl D.M."/>
            <person name="Silverstein K.A.T."/>
            <person name="Koren S."/>
            <person name="Bechman K.B."/>
            <person name="Herman A."/>
            <person name="Abrahante J.E."/>
            <person name="Garbe J."/>
        </authorList>
    </citation>
    <scope>NUCLEOTIDE SEQUENCE</scope>
    <source>
        <strain evidence="1">Duluth1</strain>
        <tissue evidence="1">Whole animal</tissue>
    </source>
</reference>
<evidence type="ECO:0000313" key="1">
    <source>
        <dbReference type="EMBL" id="KAH3846266.1"/>
    </source>
</evidence>
<comment type="caution">
    <text evidence="1">The sequence shown here is derived from an EMBL/GenBank/DDBJ whole genome shotgun (WGS) entry which is preliminary data.</text>
</comment>
<gene>
    <name evidence="1" type="ORF">DPMN_088565</name>
</gene>
<dbReference type="Proteomes" id="UP000828390">
    <property type="component" value="Unassembled WGS sequence"/>
</dbReference>